<organism evidence="7 8">
    <name type="scientific">Agathobaculum hominis</name>
    <dbReference type="NCBI Taxonomy" id="2763014"/>
    <lineage>
        <taxon>Bacteria</taxon>
        <taxon>Bacillati</taxon>
        <taxon>Bacillota</taxon>
        <taxon>Clostridia</taxon>
        <taxon>Eubacteriales</taxon>
        <taxon>Butyricicoccaceae</taxon>
        <taxon>Agathobaculum</taxon>
    </lineage>
</organism>
<dbReference type="CDD" id="cd15904">
    <property type="entry name" value="TSPO_MBR"/>
    <property type="match status" value="1"/>
</dbReference>
<keyword evidence="8" id="KW-1185">Reference proteome</keyword>
<dbReference type="PIRSF" id="PIRSF005859">
    <property type="entry name" value="PBR"/>
    <property type="match status" value="1"/>
</dbReference>
<keyword evidence="4 6" id="KW-1133">Transmembrane helix</keyword>
<evidence type="ECO:0000256" key="3">
    <source>
        <dbReference type="ARBA" id="ARBA00022692"/>
    </source>
</evidence>
<evidence type="ECO:0000256" key="2">
    <source>
        <dbReference type="ARBA" id="ARBA00007524"/>
    </source>
</evidence>
<dbReference type="Proteomes" id="UP000641741">
    <property type="component" value="Unassembled WGS sequence"/>
</dbReference>
<comment type="subcellular location">
    <subcellularLocation>
        <location evidence="1">Membrane</location>
        <topology evidence="1">Multi-pass membrane protein</topology>
    </subcellularLocation>
</comment>
<evidence type="ECO:0000313" key="8">
    <source>
        <dbReference type="Proteomes" id="UP000641741"/>
    </source>
</evidence>
<dbReference type="PANTHER" id="PTHR10057:SF0">
    <property type="entry name" value="TRANSLOCATOR PROTEIN"/>
    <property type="match status" value="1"/>
</dbReference>
<dbReference type="RefSeq" id="WP_186970600.1">
    <property type="nucleotide sequence ID" value="NZ_JACOPK010000011.1"/>
</dbReference>
<dbReference type="EMBL" id="JACOPK010000011">
    <property type="protein sequence ID" value="MBC5696521.1"/>
    <property type="molecule type" value="Genomic_DNA"/>
</dbReference>
<feature type="transmembrane region" description="Helical" evidence="6">
    <location>
        <begin position="72"/>
        <end position="92"/>
    </location>
</feature>
<comment type="similarity">
    <text evidence="2">Belongs to the TspO/BZRP family.</text>
</comment>
<keyword evidence="5 6" id="KW-0472">Membrane</keyword>
<dbReference type="Gene3D" id="1.20.1260.100">
    <property type="entry name" value="TspO/MBR protein"/>
    <property type="match status" value="1"/>
</dbReference>
<proteinExistence type="inferred from homology"/>
<evidence type="ECO:0000256" key="1">
    <source>
        <dbReference type="ARBA" id="ARBA00004141"/>
    </source>
</evidence>
<dbReference type="InterPro" id="IPR038330">
    <property type="entry name" value="TspO/MBR-related_sf"/>
</dbReference>
<sequence>MGIFLTVLPLAVGGAAAVLTMDAMAQYSALPQPPFAPPAWVFPAVWTVLYLLMGAASRRVHRLGTQESRNALMLYYVQLAVHFVWPLLYFRAQEYAVAFWWLLLLLALVLAALSAFSRLDKAAGRLLMPYAAWLLFAAYLNYSMMRMA</sequence>
<dbReference type="Pfam" id="PF03073">
    <property type="entry name" value="TspO_MBR"/>
    <property type="match status" value="1"/>
</dbReference>
<feature type="transmembrane region" description="Helical" evidence="6">
    <location>
        <begin position="98"/>
        <end position="116"/>
    </location>
</feature>
<feature type="transmembrane region" description="Helical" evidence="6">
    <location>
        <begin position="123"/>
        <end position="142"/>
    </location>
</feature>
<reference evidence="7 8" key="1">
    <citation type="submission" date="2020-08" db="EMBL/GenBank/DDBJ databases">
        <title>Genome public.</title>
        <authorList>
            <person name="Liu C."/>
            <person name="Sun Q."/>
        </authorList>
    </citation>
    <scope>NUCLEOTIDE SEQUENCE [LARGE SCALE GENOMIC DNA]</scope>
    <source>
        <strain evidence="7 8">M2</strain>
    </source>
</reference>
<accession>A0ABR7GQD1</accession>
<dbReference type="PANTHER" id="PTHR10057">
    <property type="entry name" value="PERIPHERAL-TYPE BENZODIAZEPINE RECEPTOR"/>
    <property type="match status" value="1"/>
</dbReference>
<gene>
    <name evidence="7" type="ORF">H8S02_11320</name>
</gene>
<comment type="caution">
    <text evidence="7">The sequence shown here is derived from an EMBL/GenBank/DDBJ whole genome shotgun (WGS) entry which is preliminary data.</text>
</comment>
<evidence type="ECO:0000256" key="5">
    <source>
        <dbReference type="ARBA" id="ARBA00023136"/>
    </source>
</evidence>
<evidence type="ECO:0000256" key="4">
    <source>
        <dbReference type="ARBA" id="ARBA00022989"/>
    </source>
</evidence>
<feature type="transmembrane region" description="Helical" evidence="6">
    <location>
        <begin position="40"/>
        <end position="60"/>
    </location>
</feature>
<evidence type="ECO:0000256" key="6">
    <source>
        <dbReference type="SAM" id="Phobius"/>
    </source>
</evidence>
<evidence type="ECO:0000313" key="7">
    <source>
        <dbReference type="EMBL" id="MBC5696521.1"/>
    </source>
</evidence>
<name>A0ABR7GQD1_9FIRM</name>
<dbReference type="InterPro" id="IPR004307">
    <property type="entry name" value="TspO_MBR"/>
</dbReference>
<keyword evidence="3 6" id="KW-0812">Transmembrane</keyword>
<protein>
    <submittedName>
        <fullName evidence="7">Tryptophan-rich sensory protein</fullName>
    </submittedName>
</protein>